<dbReference type="AlphaFoldDB" id="A0A6I4ICT8"/>
<protein>
    <submittedName>
        <fullName evidence="2">SGNH/GDSL hydrolase family protein</fullName>
    </submittedName>
</protein>
<dbReference type="EMBL" id="WQLA01000008">
    <property type="protein sequence ID" value="MVN93001.1"/>
    <property type="molecule type" value="Genomic_DNA"/>
</dbReference>
<sequence>MTRILKMVTAAACLAALTSFVNYKPFRLFVLGDSISLQYGADLGKYLGEGYIIERKTGDSVAFKNLDIPVGSNGGDSRMVLKYLKSKVNDPSFNPDLFVLNCGLHDVKKEPVTGKIAVEEADYRSNLEQIYKLISQKKIPMMWVRTTGIIDSIHRRNKGFSRFNKDIKLYNHIADEVFTAHQVPEIDLYSFTEAQGDNRFVDHAHYTPEVRKLQAAYIAGSIRLWKQTSNFKNK</sequence>
<dbReference type="Gene3D" id="3.40.50.1110">
    <property type="entry name" value="SGNH hydrolase"/>
    <property type="match status" value="1"/>
</dbReference>
<evidence type="ECO:0000259" key="1">
    <source>
        <dbReference type="Pfam" id="PF13472"/>
    </source>
</evidence>
<dbReference type="OrthoDB" id="1953620at2"/>
<evidence type="ECO:0000313" key="2">
    <source>
        <dbReference type="EMBL" id="MVN93001.1"/>
    </source>
</evidence>
<dbReference type="InterPro" id="IPR036514">
    <property type="entry name" value="SGNH_hydro_sf"/>
</dbReference>
<keyword evidence="2" id="KW-0378">Hydrolase</keyword>
<dbReference type="InterPro" id="IPR013830">
    <property type="entry name" value="SGNH_hydro"/>
</dbReference>
<proteinExistence type="predicted"/>
<dbReference type="Pfam" id="PF13472">
    <property type="entry name" value="Lipase_GDSL_2"/>
    <property type="match status" value="1"/>
</dbReference>
<dbReference type="Proteomes" id="UP000434850">
    <property type="component" value="Unassembled WGS sequence"/>
</dbReference>
<dbReference type="SUPFAM" id="SSF52266">
    <property type="entry name" value="SGNH hydrolase"/>
    <property type="match status" value="1"/>
</dbReference>
<feature type="domain" description="SGNH hydrolase-type esterase" evidence="1">
    <location>
        <begin position="30"/>
        <end position="208"/>
    </location>
</feature>
<accession>A0A6I4ICT8</accession>
<reference evidence="2 3" key="1">
    <citation type="submission" date="2019-12" db="EMBL/GenBank/DDBJ databases">
        <title>Mucilaginibacter sp. HME9299 genome sequencing and assembly.</title>
        <authorList>
            <person name="Kang H."/>
            <person name="Kim H."/>
            <person name="Joh K."/>
        </authorList>
    </citation>
    <scope>NUCLEOTIDE SEQUENCE [LARGE SCALE GENOMIC DNA]</scope>
    <source>
        <strain evidence="2 3">HME9299</strain>
    </source>
</reference>
<gene>
    <name evidence="2" type="ORF">GO816_17860</name>
</gene>
<organism evidence="2 3">
    <name type="scientific">Mucilaginibacter aquatilis</name>
    <dbReference type="NCBI Taxonomy" id="1517760"/>
    <lineage>
        <taxon>Bacteria</taxon>
        <taxon>Pseudomonadati</taxon>
        <taxon>Bacteroidota</taxon>
        <taxon>Sphingobacteriia</taxon>
        <taxon>Sphingobacteriales</taxon>
        <taxon>Sphingobacteriaceae</taxon>
        <taxon>Mucilaginibacter</taxon>
    </lineage>
</organism>
<comment type="caution">
    <text evidence="2">The sequence shown here is derived from an EMBL/GenBank/DDBJ whole genome shotgun (WGS) entry which is preliminary data.</text>
</comment>
<evidence type="ECO:0000313" key="3">
    <source>
        <dbReference type="Proteomes" id="UP000434850"/>
    </source>
</evidence>
<dbReference type="RefSeq" id="WP_157543320.1">
    <property type="nucleotide sequence ID" value="NZ_WQLA01000008.1"/>
</dbReference>
<dbReference type="GO" id="GO:0016788">
    <property type="term" value="F:hydrolase activity, acting on ester bonds"/>
    <property type="evidence" value="ECO:0007669"/>
    <property type="project" value="UniProtKB-ARBA"/>
</dbReference>
<keyword evidence="3" id="KW-1185">Reference proteome</keyword>
<dbReference type="CDD" id="cd00229">
    <property type="entry name" value="SGNH_hydrolase"/>
    <property type="match status" value="1"/>
</dbReference>
<name>A0A6I4ICT8_9SPHI</name>